<dbReference type="PROSITE" id="PS50011">
    <property type="entry name" value="PROTEIN_KINASE_DOM"/>
    <property type="match status" value="1"/>
</dbReference>
<dbReference type="GeneTree" id="ENSGT00940000155356"/>
<proteinExistence type="inferred from homology"/>
<organism evidence="10">
    <name type="scientific">Stegastes partitus</name>
    <name type="common">bicolor damselfish</name>
    <dbReference type="NCBI Taxonomy" id="144197"/>
    <lineage>
        <taxon>Eukaryota</taxon>
        <taxon>Metazoa</taxon>
        <taxon>Chordata</taxon>
        <taxon>Craniata</taxon>
        <taxon>Vertebrata</taxon>
        <taxon>Euteleostomi</taxon>
        <taxon>Actinopterygii</taxon>
        <taxon>Neopterygii</taxon>
        <taxon>Teleostei</taxon>
        <taxon>Neoteleostei</taxon>
        <taxon>Acanthomorphata</taxon>
        <taxon>Ovalentaria</taxon>
        <taxon>Pomacentridae</taxon>
        <taxon>Stegastes</taxon>
    </lineage>
</organism>
<dbReference type="InterPro" id="IPR050494">
    <property type="entry name" value="Ser_Thr_dual-spec_kinase"/>
</dbReference>
<dbReference type="AlphaFoldDB" id="A0A3B5B1Y1"/>
<sequence length="281" mass="31792">MFSNAVHGKSTSYRIEEILGEGGFGKVAKSRRADTKELVAIKMSHDSGAFKHEVAALLKLQHLDGDRCNIVRFIEHFTHKTKYCLVFELLDLTLFDYWSSRRFNPLHLYEIRVIAQQMLVALDALKSIGLVHSDIKLDNIVLVNHRLQPYKIKLIDFGCAAEGSKLERRTRVQTLPNRSPDVILGLPLTEAIDMWSLGALLTILFTSKRLTSFYSVSLSSCVPFVLICFTAFTFVFYAFFSLPCCYSKYSDSLLSVCLVIHVGYDAYATVCLDFCSFALNE</sequence>
<dbReference type="PROSITE" id="PS00108">
    <property type="entry name" value="PROTEIN_KINASE_ST"/>
    <property type="match status" value="1"/>
</dbReference>
<dbReference type="InterPro" id="IPR008271">
    <property type="entry name" value="Ser/Thr_kinase_AS"/>
</dbReference>
<dbReference type="GO" id="GO:0003713">
    <property type="term" value="F:transcription coactivator activity"/>
    <property type="evidence" value="ECO:0007669"/>
    <property type="project" value="TreeGrafter"/>
</dbReference>
<dbReference type="Gene3D" id="1.10.510.10">
    <property type="entry name" value="Transferase(Phosphotransferase) domain 1"/>
    <property type="match status" value="1"/>
</dbReference>
<reference evidence="10" key="1">
    <citation type="submission" date="2023-09" db="UniProtKB">
        <authorList>
            <consortium name="Ensembl"/>
        </authorList>
    </citation>
    <scope>IDENTIFICATION</scope>
</reference>
<keyword evidence="8" id="KW-0472">Membrane</keyword>
<dbReference type="GO" id="GO:0042771">
    <property type="term" value="P:intrinsic apoptotic signaling pathway in response to DNA damage by p53 class mediator"/>
    <property type="evidence" value="ECO:0007669"/>
    <property type="project" value="TreeGrafter"/>
</dbReference>
<evidence type="ECO:0000259" key="9">
    <source>
        <dbReference type="PROSITE" id="PS50011"/>
    </source>
</evidence>
<evidence type="ECO:0000256" key="7">
    <source>
        <dbReference type="RuleBase" id="RU000304"/>
    </source>
</evidence>
<keyword evidence="3 6" id="KW-0547">Nucleotide-binding</keyword>
<dbReference type="GO" id="GO:0003714">
    <property type="term" value="F:transcription corepressor activity"/>
    <property type="evidence" value="ECO:0007669"/>
    <property type="project" value="TreeGrafter"/>
</dbReference>
<dbReference type="GO" id="GO:0045944">
    <property type="term" value="P:positive regulation of transcription by RNA polymerase II"/>
    <property type="evidence" value="ECO:0007669"/>
    <property type="project" value="TreeGrafter"/>
</dbReference>
<dbReference type="InterPro" id="IPR000719">
    <property type="entry name" value="Prot_kinase_dom"/>
</dbReference>
<comment type="similarity">
    <text evidence="7">Belongs to the protein kinase superfamily.</text>
</comment>
<evidence type="ECO:0000256" key="2">
    <source>
        <dbReference type="ARBA" id="ARBA00022679"/>
    </source>
</evidence>
<keyword evidence="4" id="KW-0418">Kinase</keyword>
<dbReference type="GO" id="GO:0005524">
    <property type="term" value="F:ATP binding"/>
    <property type="evidence" value="ECO:0007669"/>
    <property type="project" value="UniProtKB-UniRule"/>
</dbReference>
<dbReference type="GO" id="GO:0046332">
    <property type="term" value="F:SMAD binding"/>
    <property type="evidence" value="ECO:0007669"/>
    <property type="project" value="TreeGrafter"/>
</dbReference>
<dbReference type="Pfam" id="PF00069">
    <property type="entry name" value="Pkinase"/>
    <property type="match status" value="1"/>
</dbReference>
<evidence type="ECO:0000256" key="4">
    <source>
        <dbReference type="ARBA" id="ARBA00022777"/>
    </source>
</evidence>
<keyword evidence="8" id="KW-1133">Transmembrane helix</keyword>
<evidence type="ECO:0000256" key="1">
    <source>
        <dbReference type="ARBA" id="ARBA00022527"/>
    </source>
</evidence>
<dbReference type="InterPro" id="IPR011009">
    <property type="entry name" value="Kinase-like_dom_sf"/>
</dbReference>
<keyword evidence="5 6" id="KW-0067">ATP-binding</keyword>
<evidence type="ECO:0000313" key="10">
    <source>
        <dbReference type="Ensembl" id="ENSSPAP00000019752.1"/>
    </source>
</evidence>
<dbReference type="GO" id="GO:0005737">
    <property type="term" value="C:cytoplasm"/>
    <property type="evidence" value="ECO:0007669"/>
    <property type="project" value="TreeGrafter"/>
</dbReference>
<dbReference type="GO" id="GO:0007224">
    <property type="term" value="P:smoothened signaling pathway"/>
    <property type="evidence" value="ECO:0007669"/>
    <property type="project" value="TreeGrafter"/>
</dbReference>
<evidence type="ECO:0000256" key="6">
    <source>
        <dbReference type="PROSITE-ProRule" id="PRU10141"/>
    </source>
</evidence>
<accession>A0A3B5B1Y1</accession>
<keyword evidence="1 7" id="KW-0723">Serine/threonine-protein kinase</keyword>
<dbReference type="STRING" id="144197.ENSSPAP00000019752"/>
<keyword evidence="8" id="KW-0812">Transmembrane</keyword>
<keyword evidence="2" id="KW-0808">Transferase</keyword>
<dbReference type="GO" id="GO:0004674">
    <property type="term" value="F:protein serine/threonine kinase activity"/>
    <property type="evidence" value="ECO:0007669"/>
    <property type="project" value="UniProtKB-KW"/>
</dbReference>
<evidence type="ECO:0000256" key="8">
    <source>
        <dbReference type="SAM" id="Phobius"/>
    </source>
</evidence>
<dbReference type="SUPFAM" id="SSF56112">
    <property type="entry name" value="Protein kinase-like (PK-like)"/>
    <property type="match status" value="1"/>
</dbReference>
<feature type="binding site" evidence="6">
    <location>
        <position position="42"/>
    </location>
    <ligand>
        <name>ATP</name>
        <dbReference type="ChEBI" id="CHEBI:30616"/>
    </ligand>
</feature>
<dbReference type="PROSITE" id="PS00107">
    <property type="entry name" value="PROTEIN_KINASE_ATP"/>
    <property type="match status" value="1"/>
</dbReference>
<dbReference type="PANTHER" id="PTHR24058">
    <property type="entry name" value="DUAL SPECIFICITY PROTEIN KINASE"/>
    <property type="match status" value="1"/>
</dbReference>
<dbReference type="SMART" id="SM00220">
    <property type="entry name" value="S_TKc"/>
    <property type="match status" value="1"/>
</dbReference>
<evidence type="ECO:0000256" key="5">
    <source>
        <dbReference type="ARBA" id="ARBA00022840"/>
    </source>
</evidence>
<feature type="domain" description="Protein kinase" evidence="9">
    <location>
        <begin position="13"/>
        <end position="281"/>
    </location>
</feature>
<name>A0A3B5B1Y1_9TELE</name>
<evidence type="ECO:0000256" key="3">
    <source>
        <dbReference type="ARBA" id="ARBA00022741"/>
    </source>
</evidence>
<feature type="transmembrane region" description="Helical" evidence="8">
    <location>
        <begin position="216"/>
        <end position="240"/>
    </location>
</feature>
<dbReference type="PANTHER" id="PTHR24058:SF53">
    <property type="entry name" value="HOMEODOMAIN-INTERACTING PROTEIN KINASE 2"/>
    <property type="match status" value="1"/>
</dbReference>
<feature type="transmembrane region" description="Helical" evidence="8">
    <location>
        <begin position="182"/>
        <end position="204"/>
    </location>
</feature>
<dbReference type="InterPro" id="IPR017441">
    <property type="entry name" value="Protein_kinase_ATP_BS"/>
</dbReference>
<protein>
    <recommendedName>
        <fullName evidence="9">Protein kinase domain-containing protein</fullName>
    </recommendedName>
</protein>
<dbReference type="GO" id="GO:0004713">
    <property type="term" value="F:protein tyrosine kinase activity"/>
    <property type="evidence" value="ECO:0007669"/>
    <property type="project" value="TreeGrafter"/>
</dbReference>
<dbReference type="GO" id="GO:0016605">
    <property type="term" value="C:PML body"/>
    <property type="evidence" value="ECO:0007669"/>
    <property type="project" value="TreeGrafter"/>
</dbReference>
<dbReference type="Ensembl" id="ENSSPAT00000020049.1">
    <property type="protein sequence ID" value="ENSSPAP00000019752.1"/>
    <property type="gene ID" value="ENSSPAG00000014902.1"/>
</dbReference>